<organism evidence="1 2">
    <name type="scientific">Sphingomonas populi</name>
    <dbReference type="NCBI Taxonomy" id="2484750"/>
    <lineage>
        <taxon>Bacteria</taxon>
        <taxon>Pseudomonadati</taxon>
        <taxon>Pseudomonadota</taxon>
        <taxon>Alphaproteobacteria</taxon>
        <taxon>Sphingomonadales</taxon>
        <taxon>Sphingomonadaceae</taxon>
        <taxon>Sphingomonas</taxon>
    </lineage>
</organism>
<protein>
    <submittedName>
        <fullName evidence="1">Uncharacterized protein</fullName>
    </submittedName>
</protein>
<comment type="caution">
    <text evidence="1">The sequence shown here is derived from an EMBL/GenBank/DDBJ whole genome shotgun (WGS) entry which is preliminary data.</text>
</comment>
<evidence type="ECO:0000313" key="2">
    <source>
        <dbReference type="Proteomes" id="UP000292085"/>
    </source>
</evidence>
<dbReference type="RefSeq" id="WP_130160481.1">
    <property type="nucleotide sequence ID" value="NZ_SGIS01000087.1"/>
</dbReference>
<dbReference type="EMBL" id="SGIS01000087">
    <property type="protein sequence ID" value="RZF59120.1"/>
    <property type="molecule type" value="Genomic_DNA"/>
</dbReference>
<accession>A0A4Q6XGR4</accession>
<dbReference type="AlphaFoldDB" id="A0A4Q6XGR4"/>
<proteinExistence type="predicted"/>
<name>A0A4Q6XGR4_9SPHN</name>
<sequence>MNNRMLDQFNRINARYTKAKEDEEAHLAFKTQQAEEYELKKATAEAYWEAAMMEIKVAIQALNDLYIKAESHIGLKEIDLGKFTGSSSAEIFWDETTRGPFEGNLILKVDADIDGQVNFSLRDKRRHDDEPIRFPDEKEAYQAQADSLTQDFVDEVIGSWIDASER</sequence>
<gene>
    <name evidence="1" type="ORF">EWE75_23515</name>
</gene>
<evidence type="ECO:0000313" key="1">
    <source>
        <dbReference type="EMBL" id="RZF59120.1"/>
    </source>
</evidence>
<dbReference type="Proteomes" id="UP000292085">
    <property type="component" value="Unassembled WGS sequence"/>
</dbReference>
<keyword evidence="2" id="KW-1185">Reference proteome</keyword>
<reference evidence="1 2" key="1">
    <citation type="submission" date="2019-02" db="EMBL/GenBank/DDBJ databases">
        <authorList>
            <person name="Li Y."/>
        </authorList>
    </citation>
    <scope>NUCLEOTIDE SEQUENCE [LARGE SCALE GENOMIC DNA]</scope>
    <source>
        <strain evidence="1 2">3-7</strain>
    </source>
</reference>